<dbReference type="Proteomes" id="UP000886653">
    <property type="component" value="Unassembled WGS sequence"/>
</dbReference>
<feature type="region of interest" description="Disordered" evidence="1">
    <location>
        <begin position="1"/>
        <end position="34"/>
    </location>
</feature>
<evidence type="ECO:0000313" key="2">
    <source>
        <dbReference type="EMBL" id="KAG0148896.1"/>
    </source>
</evidence>
<gene>
    <name evidence="2" type="ORF">CROQUDRAFT_654249</name>
</gene>
<sequence>MLSNRQSARKRGFSQAHRSGGDEEEDTRCSKIRRLDMSTPPTLLPYCTFADPVVVNPSSMLHHDSSTVFLKAESKNHFGAHNQVLRHDDFLSPHSNMNSLSTTSSQDDLLCQHQSQSHKGSRAVNHETRMVQSIPLSSPRRASLRTILTLSKSKEIPSRLSHIESFPPRLKSHTRTKVALSDLSQTLGRLCVVDELEESTSTDDSESIIPCSLEFHSPSSQQRVLSPTGTVLSSVTDS</sequence>
<evidence type="ECO:0000256" key="1">
    <source>
        <dbReference type="SAM" id="MobiDB-lite"/>
    </source>
</evidence>
<dbReference type="OrthoDB" id="10667026at2759"/>
<proteinExistence type="predicted"/>
<dbReference type="AlphaFoldDB" id="A0A9P6TDX6"/>
<dbReference type="EMBL" id="MU167232">
    <property type="protein sequence ID" value="KAG0148896.1"/>
    <property type="molecule type" value="Genomic_DNA"/>
</dbReference>
<comment type="caution">
    <text evidence="2">The sequence shown here is derived from an EMBL/GenBank/DDBJ whole genome shotgun (WGS) entry which is preliminary data.</text>
</comment>
<organism evidence="2 3">
    <name type="scientific">Cronartium quercuum f. sp. fusiforme G11</name>
    <dbReference type="NCBI Taxonomy" id="708437"/>
    <lineage>
        <taxon>Eukaryota</taxon>
        <taxon>Fungi</taxon>
        <taxon>Dikarya</taxon>
        <taxon>Basidiomycota</taxon>
        <taxon>Pucciniomycotina</taxon>
        <taxon>Pucciniomycetes</taxon>
        <taxon>Pucciniales</taxon>
        <taxon>Coleosporiaceae</taxon>
        <taxon>Cronartium</taxon>
    </lineage>
</organism>
<accession>A0A9P6TDX6</accession>
<name>A0A9P6TDX6_9BASI</name>
<reference evidence="2" key="1">
    <citation type="submission" date="2013-11" db="EMBL/GenBank/DDBJ databases">
        <title>Genome sequence of the fusiform rust pathogen reveals effectors for host alternation and coevolution with pine.</title>
        <authorList>
            <consortium name="DOE Joint Genome Institute"/>
            <person name="Smith K."/>
            <person name="Pendleton A."/>
            <person name="Kubisiak T."/>
            <person name="Anderson C."/>
            <person name="Salamov A."/>
            <person name="Aerts A."/>
            <person name="Riley R."/>
            <person name="Clum A."/>
            <person name="Lindquist E."/>
            <person name="Ence D."/>
            <person name="Campbell M."/>
            <person name="Kronenberg Z."/>
            <person name="Feau N."/>
            <person name="Dhillon B."/>
            <person name="Hamelin R."/>
            <person name="Burleigh J."/>
            <person name="Smith J."/>
            <person name="Yandell M."/>
            <person name="Nelson C."/>
            <person name="Grigoriev I."/>
            <person name="Davis J."/>
        </authorList>
    </citation>
    <scope>NUCLEOTIDE SEQUENCE</scope>
    <source>
        <strain evidence="2">G11</strain>
    </source>
</reference>
<protein>
    <submittedName>
        <fullName evidence="2">Uncharacterized protein</fullName>
    </submittedName>
</protein>
<feature type="non-terminal residue" evidence="2">
    <location>
        <position position="238"/>
    </location>
</feature>
<feature type="region of interest" description="Disordered" evidence="1">
    <location>
        <begin position="219"/>
        <end position="238"/>
    </location>
</feature>
<evidence type="ECO:0000313" key="3">
    <source>
        <dbReference type="Proteomes" id="UP000886653"/>
    </source>
</evidence>
<keyword evidence="3" id="KW-1185">Reference proteome</keyword>